<dbReference type="Gene3D" id="3.40.630.30">
    <property type="match status" value="1"/>
</dbReference>
<evidence type="ECO:0000313" key="3">
    <source>
        <dbReference type="Proteomes" id="UP000023351"/>
    </source>
</evidence>
<dbReference type="InterPro" id="IPR000182">
    <property type="entry name" value="GNAT_dom"/>
</dbReference>
<accession>X8DNY1</accession>
<feature type="domain" description="N-acetyltransferase" evidence="1">
    <location>
        <begin position="6"/>
        <end position="151"/>
    </location>
</feature>
<gene>
    <name evidence="2" type="ORF">I540_3171</name>
</gene>
<dbReference type="Pfam" id="PF00583">
    <property type="entry name" value="Acetyltransf_1"/>
    <property type="match status" value="1"/>
</dbReference>
<proteinExistence type="predicted"/>
<evidence type="ECO:0000259" key="1">
    <source>
        <dbReference type="PROSITE" id="PS51186"/>
    </source>
</evidence>
<dbReference type="PROSITE" id="PS51186">
    <property type="entry name" value="GNAT"/>
    <property type="match status" value="1"/>
</dbReference>
<dbReference type="InterPro" id="IPR016181">
    <property type="entry name" value="Acyl_CoA_acyltransferase"/>
</dbReference>
<dbReference type="Proteomes" id="UP000023351">
    <property type="component" value="Unassembled WGS sequence"/>
</dbReference>
<reference evidence="2 3" key="1">
    <citation type="submission" date="2013-12" db="EMBL/GenBank/DDBJ databases">
        <authorList>
            <person name="Zelazny A."/>
            <person name="Olivier K."/>
            <person name="Holland S."/>
            <person name="Lenaerts A."/>
            <person name="Ordway D."/>
            <person name="DeGroote M.A."/>
            <person name="Parker T."/>
            <person name="Sizemore C."/>
            <person name="Tallon L.J."/>
            <person name="Sadzewicz L.K."/>
            <person name="Sengamalay N."/>
            <person name="Fraser C.M."/>
            <person name="Hine E."/>
            <person name="Shefchek K.A."/>
            <person name="Das S.P."/>
            <person name="Tettelin H."/>
        </authorList>
    </citation>
    <scope>NUCLEOTIDE SEQUENCE [LARGE SCALE GENOMIC DNA]</scope>
    <source>
        <strain evidence="2 3">1513</strain>
    </source>
</reference>
<sequence>MPLDLIDLRRGSANKYSWIPPFDFSVAYDNERWWTDVRYYYTDEPWFVQILEDGVEVARVELDDPGGINPTYRDVPKLASPCLEIQFIEVSSDARRRHIGTRTVHALAQRHGDRRLMAYSEEADEFWDSLGWDRFDHPDGRHRALFIQPPR</sequence>
<dbReference type="AlphaFoldDB" id="X8DNY1"/>
<dbReference type="PATRIC" id="fig|1299321.3.peg.3042"/>
<evidence type="ECO:0000313" key="2">
    <source>
        <dbReference type="EMBL" id="EUA70129.1"/>
    </source>
</evidence>
<dbReference type="GO" id="GO:0016747">
    <property type="term" value="F:acyltransferase activity, transferring groups other than amino-acyl groups"/>
    <property type="evidence" value="ECO:0007669"/>
    <property type="project" value="InterPro"/>
</dbReference>
<protein>
    <submittedName>
        <fullName evidence="2">Acetyltransferase, gnat family protein</fullName>
    </submittedName>
</protein>
<name>X8DNY1_9MYCO</name>
<dbReference type="EMBL" id="JAOJ01000002">
    <property type="protein sequence ID" value="EUA70129.1"/>
    <property type="molecule type" value="Genomic_DNA"/>
</dbReference>
<organism evidence="2 3">
    <name type="scientific">Mycobacteroides abscessus subsp. bolletii 1513</name>
    <dbReference type="NCBI Taxonomy" id="1299321"/>
    <lineage>
        <taxon>Bacteria</taxon>
        <taxon>Bacillati</taxon>
        <taxon>Actinomycetota</taxon>
        <taxon>Actinomycetes</taxon>
        <taxon>Mycobacteriales</taxon>
        <taxon>Mycobacteriaceae</taxon>
        <taxon>Mycobacteroides</taxon>
        <taxon>Mycobacteroides abscessus</taxon>
    </lineage>
</organism>
<keyword evidence="2" id="KW-0808">Transferase</keyword>
<comment type="caution">
    <text evidence="2">The sequence shown here is derived from an EMBL/GenBank/DDBJ whole genome shotgun (WGS) entry which is preliminary data.</text>
</comment>
<dbReference type="SUPFAM" id="SSF55729">
    <property type="entry name" value="Acyl-CoA N-acyltransferases (Nat)"/>
    <property type="match status" value="1"/>
</dbReference>